<dbReference type="EMBL" id="KN817544">
    <property type="protein sequence ID" value="KJA23293.1"/>
    <property type="molecule type" value="Genomic_DNA"/>
</dbReference>
<gene>
    <name evidence="1" type="ORF">HYPSUDRAFT_597398</name>
</gene>
<name>A0A0D2MI21_HYPSF</name>
<dbReference type="AlphaFoldDB" id="A0A0D2MI21"/>
<proteinExistence type="predicted"/>
<sequence length="78" mass="8780">MKWAFAITLIRAHCFFPARTDFSFLSLRKARKIERPTVWAGMRGASRHSAGGSKCRVSDISSMWGRGTLRVLRAPLSI</sequence>
<evidence type="ECO:0000313" key="2">
    <source>
        <dbReference type="Proteomes" id="UP000054270"/>
    </source>
</evidence>
<evidence type="ECO:0000313" key="1">
    <source>
        <dbReference type="EMBL" id="KJA23293.1"/>
    </source>
</evidence>
<organism evidence="1 2">
    <name type="scientific">Hypholoma sublateritium (strain FD-334 SS-4)</name>
    <dbReference type="NCBI Taxonomy" id="945553"/>
    <lineage>
        <taxon>Eukaryota</taxon>
        <taxon>Fungi</taxon>
        <taxon>Dikarya</taxon>
        <taxon>Basidiomycota</taxon>
        <taxon>Agaricomycotina</taxon>
        <taxon>Agaricomycetes</taxon>
        <taxon>Agaricomycetidae</taxon>
        <taxon>Agaricales</taxon>
        <taxon>Agaricineae</taxon>
        <taxon>Strophariaceae</taxon>
        <taxon>Hypholoma</taxon>
    </lineage>
</organism>
<reference evidence="2" key="1">
    <citation type="submission" date="2014-04" db="EMBL/GenBank/DDBJ databases">
        <title>Evolutionary Origins and Diversification of the Mycorrhizal Mutualists.</title>
        <authorList>
            <consortium name="DOE Joint Genome Institute"/>
            <consortium name="Mycorrhizal Genomics Consortium"/>
            <person name="Kohler A."/>
            <person name="Kuo A."/>
            <person name="Nagy L.G."/>
            <person name="Floudas D."/>
            <person name="Copeland A."/>
            <person name="Barry K.W."/>
            <person name="Cichocki N."/>
            <person name="Veneault-Fourrey C."/>
            <person name="LaButti K."/>
            <person name="Lindquist E.A."/>
            <person name="Lipzen A."/>
            <person name="Lundell T."/>
            <person name="Morin E."/>
            <person name="Murat C."/>
            <person name="Riley R."/>
            <person name="Ohm R."/>
            <person name="Sun H."/>
            <person name="Tunlid A."/>
            <person name="Henrissat B."/>
            <person name="Grigoriev I.V."/>
            <person name="Hibbett D.S."/>
            <person name="Martin F."/>
        </authorList>
    </citation>
    <scope>NUCLEOTIDE SEQUENCE [LARGE SCALE GENOMIC DNA]</scope>
    <source>
        <strain evidence="2">FD-334 SS-4</strain>
    </source>
</reference>
<dbReference type="Proteomes" id="UP000054270">
    <property type="component" value="Unassembled WGS sequence"/>
</dbReference>
<accession>A0A0D2MI21</accession>
<protein>
    <submittedName>
        <fullName evidence="1">Uncharacterized protein</fullName>
    </submittedName>
</protein>
<keyword evidence="2" id="KW-1185">Reference proteome</keyword>